<feature type="transmembrane region" description="Helical" evidence="9">
    <location>
        <begin position="80"/>
        <end position="106"/>
    </location>
</feature>
<feature type="transmembrane region" description="Helical" evidence="9">
    <location>
        <begin position="262"/>
        <end position="285"/>
    </location>
</feature>
<accession>A0ABW2QLI4</accession>
<feature type="transmembrane region" description="Helical" evidence="9">
    <location>
        <begin position="126"/>
        <end position="147"/>
    </location>
</feature>
<evidence type="ECO:0000256" key="1">
    <source>
        <dbReference type="ARBA" id="ARBA00004651"/>
    </source>
</evidence>
<reference evidence="13" key="1">
    <citation type="journal article" date="2019" name="Int. J. Syst. Evol. Microbiol.">
        <title>The Global Catalogue of Microorganisms (GCM) 10K type strain sequencing project: providing services to taxonomists for standard genome sequencing and annotation.</title>
        <authorList>
            <consortium name="The Broad Institute Genomics Platform"/>
            <consortium name="The Broad Institute Genome Sequencing Center for Infectious Disease"/>
            <person name="Wu L."/>
            <person name="Ma J."/>
        </authorList>
    </citation>
    <scope>NUCLEOTIDE SEQUENCE [LARGE SCALE GENOMIC DNA]</scope>
    <source>
        <strain evidence="13">CGMCC 1.12371</strain>
    </source>
</reference>
<dbReference type="InterPro" id="IPR000515">
    <property type="entry name" value="MetI-like"/>
</dbReference>
<comment type="similarity">
    <text evidence="9">Belongs to the binding-protein-dependent transport system permease family. CysTW subfamily.</text>
</comment>
<feature type="transmembrane region" description="Helical" evidence="9">
    <location>
        <begin position="210"/>
        <end position="230"/>
    </location>
</feature>
<evidence type="ECO:0000259" key="11">
    <source>
        <dbReference type="PROSITE" id="PS50928"/>
    </source>
</evidence>
<protein>
    <recommendedName>
        <fullName evidence="9">Sulfate transport system permease protein CysT</fullName>
    </recommendedName>
</protein>
<dbReference type="NCBIfam" id="TIGR00969">
    <property type="entry name" value="3a0106s02"/>
    <property type="match status" value="1"/>
</dbReference>
<keyword evidence="5 9" id="KW-1133">Transmembrane helix</keyword>
<evidence type="ECO:0000256" key="6">
    <source>
        <dbReference type="ARBA" id="ARBA00023032"/>
    </source>
</evidence>
<keyword evidence="6 9" id="KW-0764">Sulfate transport</keyword>
<keyword evidence="4 9" id="KW-0812">Transmembrane</keyword>
<dbReference type="CDD" id="cd06261">
    <property type="entry name" value="TM_PBP2"/>
    <property type="match status" value="1"/>
</dbReference>
<proteinExistence type="inferred from homology"/>
<feature type="domain" description="ABC transmembrane type-1" evidence="11">
    <location>
        <begin position="82"/>
        <end position="285"/>
    </location>
</feature>
<evidence type="ECO:0000313" key="12">
    <source>
        <dbReference type="EMBL" id="MFC7410268.1"/>
    </source>
</evidence>
<dbReference type="PANTHER" id="PTHR30406:SF8">
    <property type="entry name" value="SULFATE TRANSPORT SYSTEM PERMEASE PROTEIN CYST"/>
    <property type="match status" value="1"/>
</dbReference>
<evidence type="ECO:0000256" key="5">
    <source>
        <dbReference type="ARBA" id="ARBA00022989"/>
    </source>
</evidence>
<keyword evidence="7 9" id="KW-0472">Membrane</keyword>
<dbReference type="InterPro" id="IPR005667">
    <property type="entry name" value="Sulph_transpt2"/>
</dbReference>
<feature type="transmembrane region" description="Helical" evidence="9">
    <location>
        <begin position="237"/>
        <end position="256"/>
    </location>
</feature>
<evidence type="ECO:0000256" key="4">
    <source>
        <dbReference type="ARBA" id="ARBA00022692"/>
    </source>
</evidence>
<comment type="subunit">
    <text evidence="2">The complex is composed of two ATP-binding proteins (CysA), two transmembrane proteins (CysT and CysW) and a solute-binding protein (CysP).</text>
</comment>
<dbReference type="Pfam" id="PF00528">
    <property type="entry name" value="BPD_transp_1"/>
    <property type="match status" value="1"/>
</dbReference>
<gene>
    <name evidence="12" type="primary">cysT</name>
    <name evidence="12" type="ORF">ACFQPB_15480</name>
</gene>
<keyword evidence="3 9" id="KW-0813">Transport</keyword>
<evidence type="ECO:0000256" key="7">
    <source>
        <dbReference type="ARBA" id="ARBA00023136"/>
    </source>
</evidence>
<dbReference type="EMBL" id="JBHTCA010000013">
    <property type="protein sequence ID" value="MFC7410268.1"/>
    <property type="molecule type" value="Genomic_DNA"/>
</dbReference>
<dbReference type="SUPFAM" id="SSF161098">
    <property type="entry name" value="MetI-like"/>
    <property type="match status" value="1"/>
</dbReference>
<name>A0ABW2QLI4_9BURK</name>
<comment type="subcellular location">
    <subcellularLocation>
        <location evidence="1">Cell membrane</location>
        <topology evidence="1">Multi-pass membrane protein</topology>
    </subcellularLocation>
</comment>
<sequence length="300" mass="32094">MSQSVTLALHGSEALDAPPPGHNRKRAAKRVLPGFNLTLGYTVFYLSLIVLIPLSALVIKTFSLTWPQFVEAVTAPRVLASYRLTFGASLIAALVNVVFGLLVAWVLVRYSFPGKKIVDALVDLPFALPTAVAGISLTALLAGNGWIGQYLEPHGIQLAFNPNGVVIALIFIGLPFVVRTVQPVLEDAEKELEEAAMCLGATRWQTFTKVILPSIGPALLTGFAMAFARAIGEYGSVIFIAGNMPMVSEITPLIIIGKLEQYDYAGATAVASVMLGISFILLLVINGLQTWQRKRSGASS</sequence>
<comment type="caution">
    <text evidence="12">The sequence shown here is derived from an EMBL/GenBank/DDBJ whole genome shotgun (WGS) entry which is preliminary data.</text>
</comment>
<evidence type="ECO:0000256" key="8">
    <source>
        <dbReference type="ARBA" id="ARBA00025323"/>
    </source>
</evidence>
<feature type="transmembrane region" description="Helical" evidence="9">
    <location>
        <begin position="159"/>
        <end position="178"/>
    </location>
</feature>
<comment type="function">
    <text evidence="8">Part of the ABC transporter complex CysAWTP (TC 3.A.1.6.1) involved in sulfate/thiosulfate import. Probably responsible for the translocation of the substrate across the membrane.</text>
</comment>
<evidence type="ECO:0000256" key="3">
    <source>
        <dbReference type="ARBA" id="ARBA00022448"/>
    </source>
</evidence>
<evidence type="ECO:0000256" key="9">
    <source>
        <dbReference type="RuleBase" id="RU366001"/>
    </source>
</evidence>
<dbReference type="PROSITE" id="PS50928">
    <property type="entry name" value="ABC_TM1"/>
    <property type="match status" value="1"/>
</dbReference>
<evidence type="ECO:0000256" key="10">
    <source>
        <dbReference type="SAM" id="MobiDB-lite"/>
    </source>
</evidence>
<dbReference type="Gene3D" id="1.10.3720.10">
    <property type="entry name" value="MetI-like"/>
    <property type="match status" value="1"/>
</dbReference>
<evidence type="ECO:0000313" key="13">
    <source>
        <dbReference type="Proteomes" id="UP001596501"/>
    </source>
</evidence>
<evidence type="ECO:0000256" key="2">
    <source>
        <dbReference type="ARBA" id="ARBA00011779"/>
    </source>
</evidence>
<keyword evidence="13" id="KW-1185">Reference proteome</keyword>
<comment type="function">
    <text evidence="9">Part of the ABC transporter complex (TC 3.A.1.6.1) involved in sulfate/thiosulfate import.</text>
</comment>
<dbReference type="PANTHER" id="PTHR30406">
    <property type="entry name" value="SULFATE TRANSPORT SYSTEM PERMEASE PROTEIN"/>
    <property type="match status" value="1"/>
</dbReference>
<feature type="transmembrane region" description="Helical" evidence="9">
    <location>
        <begin position="38"/>
        <end position="59"/>
    </location>
</feature>
<dbReference type="RefSeq" id="WP_382225074.1">
    <property type="nucleotide sequence ID" value="NZ_JBHTCA010000013.1"/>
</dbReference>
<dbReference type="NCBIfam" id="TIGR02139">
    <property type="entry name" value="permease_CysT"/>
    <property type="match status" value="1"/>
</dbReference>
<organism evidence="12 13">
    <name type="scientific">Hydrogenophaga atypica</name>
    <dbReference type="NCBI Taxonomy" id="249409"/>
    <lineage>
        <taxon>Bacteria</taxon>
        <taxon>Pseudomonadati</taxon>
        <taxon>Pseudomonadota</taxon>
        <taxon>Betaproteobacteria</taxon>
        <taxon>Burkholderiales</taxon>
        <taxon>Comamonadaceae</taxon>
        <taxon>Hydrogenophaga</taxon>
    </lineage>
</organism>
<dbReference type="InterPro" id="IPR011865">
    <property type="entry name" value="CysT_permease"/>
</dbReference>
<dbReference type="InterPro" id="IPR035906">
    <property type="entry name" value="MetI-like_sf"/>
</dbReference>
<dbReference type="Proteomes" id="UP001596501">
    <property type="component" value="Unassembled WGS sequence"/>
</dbReference>
<feature type="region of interest" description="Disordered" evidence="10">
    <location>
        <begin position="1"/>
        <end position="22"/>
    </location>
</feature>